<dbReference type="AlphaFoldDB" id="A0A7H8QNR9"/>
<sequence length="566" mass="62989">MTTALTRLHISPLDPALLDSILGPTNRPLATNISFHTIPTFPENSFGYVSLPSMEADKLKRKLNGSILKGKKLKVEAARPDPKETKKSSESSDTDKKEEKKKKKSSKRKAEEEQENGVLEGHELPADRHVKRGWTEPASSRKHKKQKKSEKEAKPAKLQSKSKYTEKAECLFKTKTPPNKTVTGKKDKKPKNDKAPNEVLVHEFAQTVTHPSFLKSTTQDQPVTAGFEEGKGWVDTDGTIKEAASERSKKATFHPGKRDGAKERVPKKSKLDRHSKKKEKPSTPVSSPSESEEQPDWTSSSGSSDNDSSASESDTSDESSDVSSDDESSASNEEERVAKATPESLNKPAHGDKPRSANGDELESGGGSNKEDNSKDSDSTSDKATSDEDSSEDSSSSSEDETEESETNNVHPLEALFKRKEQQPEETNTGFSFFGGNEDDIEDEDEDEAQQPTSTEPLTPYTRRDRLVRDVRSAAPTPDTAVRSHTKLLADEDEDMEDLDDEPDTESSPSKARDQSVAQQPQETDFAKWFWENRGDNNRAWKKRRRDSAKEKRQRDNRRKGMKGRG</sequence>
<feature type="compositionally biased region" description="Basic and acidic residues" evidence="1">
    <location>
        <begin position="462"/>
        <end position="472"/>
    </location>
</feature>
<feature type="compositionally biased region" description="Basic residues" evidence="1">
    <location>
        <begin position="267"/>
        <end position="279"/>
    </location>
</feature>
<evidence type="ECO:0000313" key="3">
    <source>
        <dbReference type="Proteomes" id="UP000509510"/>
    </source>
</evidence>
<dbReference type="OrthoDB" id="3595585at2759"/>
<gene>
    <name evidence="2" type="ORF">TRUGW13939_01912</name>
</gene>
<protein>
    <recommendedName>
        <fullName evidence="4">RRM domain-containing protein</fullName>
    </recommendedName>
</protein>
<accession>A0A7H8QNR9</accession>
<keyword evidence="3" id="KW-1185">Reference proteome</keyword>
<feature type="compositionally biased region" description="Basic and acidic residues" evidence="1">
    <location>
        <begin position="369"/>
        <end position="386"/>
    </location>
</feature>
<feature type="compositionally biased region" description="Basic and acidic residues" evidence="1">
    <location>
        <begin position="256"/>
        <end position="266"/>
    </location>
</feature>
<feature type="compositionally biased region" description="Acidic residues" evidence="1">
    <location>
        <begin position="491"/>
        <end position="505"/>
    </location>
</feature>
<feature type="compositionally biased region" description="Basic and acidic residues" evidence="1">
    <location>
        <begin position="163"/>
        <end position="172"/>
    </location>
</feature>
<feature type="compositionally biased region" description="Basic residues" evidence="1">
    <location>
        <begin position="555"/>
        <end position="566"/>
    </location>
</feature>
<feature type="region of interest" description="Disordered" evidence="1">
    <location>
        <begin position="211"/>
        <end position="566"/>
    </location>
</feature>
<dbReference type="RefSeq" id="XP_035341002.1">
    <property type="nucleotide sequence ID" value="XM_035485109.1"/>
</dbReference>
<name>A0A7H8QNR9_TALRU</name>
<dbReference type="GeneID" id="55989422"/>
<feature type="compositionally biased region" description="Acidic residues" evidence="1">
    <location>
        <begin position="387"/>
        <end position="406"/>
    </location>
</feature>
<feature type="compositionally biased region" description="Low complexity" evidence="1">
    <location>
        <begin position="298"/>
        <end position="313"/>
    </location>
</feature>
<feature type="compositionally biased region" description="Acidic residues" evidence="1">
    <location>
        <begin position="314"/>
        <end position="328"/>
    </location>
</feature>
<proteinExistence type="predicted"/>
<evidence type="ECO:0000313" key="2">
    <source>
        <dbReference type="EMBL" id="QKX54823.1"/>
    </source>
</evidence>
<feature type="compositionally biased region" description="Polar residues" evidence="1">
    <location>
        <begin position="211"/>
        <end position="222"/>
    </location>
</feature>
<dbReference type="Proteomes" id="UP000509510">
    <property type="component" value="Chromosome I"/>
</dbReference>
<feature type="compositionally biased region" description="Basic and acidic residues" evidence="1">
    <location>
        <begin position="73"/>
        <end position="98"/>
    </location>
</feature>
<dbReference type="KEGG" id="trg:TRUGW13939_01912"/>
<reference evidence="3" key="1">
    <citation type="submission" date="2020-06" db="EMBL/GenBank/DDBJ databases">
        <title>A chromosome-scale genome assembly of Talaromyces rugulosus W13939.</title>
        <authorList>
            <person name="Wang B."/>
            <person name="Guo L."/>
            <person name="Ye K."/>
            <person name="Wang L."/>
        </authorList>
    </citation>
    <scope>NUCLEOTIDE SEQUENCE [LARGE SCALE GENOMIC DNA]</scope>
    <source>
        <strain evidence="3">W13939</strain>
    </source>
</reference>
<organism evidence="2 3">
    <name type="scientific">Talaromyces rugulosus</name>
    <name type="common">Penicillium rugulosum</name>
    <dbReference type="NCBI Taxonomy" id="121627"/>
    <lineage>
        <taxon>Eukaryota</taxon>
        <taxon>Fungi</taxon>
        <taxon>Dikarya</taxon>
        <taxon>Ascomycota</taxon>
        <taxon>Pezizomycotina</taxon>
        <taxon>Eurotiomycetes</taxon>
        <taxon>Eurotiomycetidae</taxon>
        <taxon>Eurotiales</taxon>
        <taxon>Trichocomaceae</taxon>
        <taxon>Talaromyces</taxon>
        <taxon>Talaromyces sect. Islandici</taxon>
    </lineage>
</organism>
<feature type="compositionally biased region" description="Basic and acidic residues" evidence="1">
    <location>
        <begin position="228"/>
        <end position="249"/>
    </location>
</feature>
<feature type="compositionally biased region" description="Acidic residues" evidence="1">
    <location>
        <begin position="437"/>
        <end position="449"/>
    </location>
</feature>
<feature type="region of interest" description="Disordered" evidence="1">
    <location>
        <begin position="71"/>
        <end position="198"/>
    </location>
</feature>
<evidence type="ECO:0008006" key="4">
    <source>
        <dbReference type="Google" id="ProtNLM"/>
    </source>
</evidence>
<evidence type="ECO:0000256" key="1">
    <source>
        <dbReference type="SAM" id="MobiDB-lite"/>
    </source>
</evidence>
<dbReference type="EMBL" id="CP055898">
    <property type="protein sequence ID" value="QKX54823.1"/>
    <property type="molecule type" value="Genomic_DNA"/>
</dbReference>